<proteinExistence type="predicted"/>
<sequence length="39" mass="4327">MCTEQVGHLTLSFSFNLVAEIVNRKSNQGILSSEIALEF</sequence>
<evidence type="ECO:0000313" key="1">
    <source>
        <dbReference type="EMBL" id="MBX48539.1"/>
    </source>
</evidence>
<dbReference type="EMBL" id="GGEC01068055">
    <property type="protein sequence ID" value="MBX48539.1"/>
    <property type="molecule type" value="Transcribed_RNA"/>
</dbReference>
<dbReference type="AlphaFoldDB" id="A0A2P2P1J3"/>
<reference evidence="1" key="1">
    <citation type="submission" date="2018-02" db="EMBL/GenBank/DDBJ databases">
        <title>Rhizophora mucronata_Transcriptome.</title>
        <authorList>
            <person name="Meera S.P."/>
            <person name="Sreeshan A."/>
            <person name="Augustine A."/>
        </authorList>
    </citation>
    <scope>NUCLEOTIDE SEQUENCE</scope>
    <source>
        <tissue evidence="1">Leaf</tissue>
    </source>
</reference>
<protein>
    <submittedName>
        <fullName evidence="1">Uncharacterized protein</fullName>
    </submittedName>
</protein>
<name>A0A2P2P1J3_RHIMU</name>
<organism evidence="1">
    <name type="scientific">Rhizophora mucronata</name>
    <name type="common">Asiatic mangrove</name>
    <dbReference type="NCBI Taxonomy" id="61149"/>
    <lineage>
        <taxon>Eukaryota</taxon>
        <taxon>Viridiplantae</taxon>
        <taxon>Streptophyta</taxon>
        <taxon>Embryophyta</taxon>
        <taxon>Tracheophyta</taxon>
        <taxon>Spermatophyta</taxon>
        <taxon>Magnoliopsida</taxon>
        <taxon>eudicotyledons</taxon>
        <taxon>Gunneridae</taxon>
        <taxon>Pentapetalae</taxon>
        <taxon>rosids</taxon>
        <taxon>fabids</taxon>
        <taxon>Malpighiales</taxon>
        <taxon>Rhizophoraceae</taxon>
        <taxon>Rhizophora</taxon>
    </lineage>
</organism>
<accession>A0A2P2P1J3</accession>